<evidence type="ECO:0000313" key="1">
    <source>
        <dbReference type="EMBL" id="AIF69825.1"/>
    </source>
</evidence>
<dbReference type="AlphaFoldDB" id="A0A075LSU6"/>
<dbReference type="EMBL" id="CP006019">
    <property type="protein sequence ID" value="AIF69825.1"/>
    <property type="molecule type" value="Genomic_DNA"/>
</dbReference>
<dbReference type="Proteomes" id="UP000027981">
    <property type="component" value="Chromosome"/>
</dbReference>
<evidence type="ECO:0000313" key="2">
    <source>
        <dbReference type="Proteomes" id="UP000027981"/>
    </source>
</evidence>
<accession>A0A075LSU6</accession>
<protein>
    <submittedName>
        <fullName evidence="1">Uncharacterized protein</fullName>
    </submittedName>
</protein>
<keyword evidence="2" id="KW-1185">Reference proteome</keyword>
<dbReference type="HOGENOM" id="CLU_219594_0_0_2"/>
<proteinExistence type="predicted"/>
<reference evidence="1 2" key="2">
    <citation type="journal article" date="2015" name="Genome Announc.">
        <title>Complete Genome Sequence of Hyperthermophilic Piezophilic Archaeon Palaeococcus pacificus DY20341T, Isolated from Deep-Sea Hydrothermal Sediments.</title>
        <authorList>
            <person name="Zeng X."/>
            <person name="Jebbar M."/>
            <person name="Shao Z."/>
        </authorList>
    </citation>
    <scope>NUCLEOTIDE SEQUENCE [LARGE SCALE GENOMIC DNA]</scope>
    <source>
        <strain evidence="1 2">DY20341</strain>
    </source>
</reference>
<name>A0A075LSU6_9EURY</name>
<organism evidence="1 2">
    <name type="scientific">Palaeococcus pacificus DY20341</name>
    <dbReference type="NCBI Taxonomy" id="1343739"/>
    <lineage>
        <taxon>Archaea</taxon>
        <taxon>Methanobacteriati</taxon>
        <taxon>Methanobacteriota</taxon>
        <taxon>Thermococci</taxon>
        <taxon>Thermococcales</taxon>
        <taxon>Thermococcaceae</taxon>
        <taxon>Palaeococcus</taxon>
    </lineage>
</organism>
<reference evidence="2" key="1">
    <citation type="submission" date="2013-06" db="EMBL/GenBank/DDBJ databases">
        <title>Complete Genome Sequence of Hyperthermophilic Palaeococcus pacificus DY20341T, Isolated from a Deep-Sea Hydrothermal Sediments.</title>
        <authorList>
            <person name="Zeng X."/>
            <person name="Shao Z."/>
        </authorList>
    </citation>
    <scope>NUCLEOTIDE SEQUENCE [LARGE SCALE GENOMIC DNA]</scope>
    <source>
        <strain evidence="2">DY20341</strain>
    </source>
</reference>
<gene>
    <name evidence="1" type="ORF">PAP_07175</name>
</gene>
<dbReference type="KEGG" id="ppac:PAP_07175"/>
<sequence>MEIECIRDVEIWSAIENFELMLSQLIKRIKKEKN</sequence>